<evidence type="ECO:0000313" key="3">
    <source>
        <dbReference type="Proteomes" id="UP000273270"/>
    </source>
</evidence>
<dbReference type="InterPro" id="IPR000595">
    <property type="entry name" value="cNMP-bd_dom"/>
</dbReference>
<dbReference type="CDD" id="cd00038">
    <property type="entry name" value="CAP_ED"/>
    <property type="match status" value="1"/>
</dbReference>
<reference evidence="3" key="1">
    <citation type="submission" date="2018-11" db="EMBL/GenBank/DDBJ databases">
        <title>Proposal to divide the Flavobacteriaceae and reorganize its genera based on Amino Acid Identity values calculated from whole genome sequences.</title>
        <authorList>
            <person name="Nicholson A.C."/>
            <person name="Gulvik C.A."/>
            <person name="Whitney A.M."/>
            <person name="Humrighouse B.W."/>
            <person name="Bell M."/>
            <person name="Holmes B."/>
            <person name="Steigerwalt A.G."/>
            <person name="Villarma A."/>
            <person name="Sheth M."/>
            <person name="Batra D."/>
            <person name="Pryor J."/>
            <person name="Bernardet J.-F."/>
            <person name="Hugo C."/>
            <person name="Kampfer P."/>
            <person name="Newman J."/>
            <person name="McQuiston J.R."/>
        </authorList>
    </citation>
    <scope>NUCLEOTIDE SEQUENCE [LARGE SCALE GENOMIC DNA]</scope>
    <source>
        <strain evidence="3">G0188</strain>
    </source>
</reference>
<protein>
    <submittedName>
        <fullName evidence="2">Crp/Fnr family transcriptional regulator</fullName>
    </submittedName>
</protein>
<dbReference type="InterPro" id="IPR014710">
    <property type="entry name" value="RmlC-like_jellyroll"/>
</dbReference>
<evidence type="ECO:0000313" key="2">
    <source>
        <dbReference type="EMBL" id="AZA49889.1"/>
    </source>
</evidence>
<keyword evidence="3" id="KW-1185">Reference proteome</keyword>
<dbReference type="AlphaFoldDB" id="A0A3G6NGI4"/>
<dbReference type="SUPFAM" id="SSF51206">
    <property type="entry name" value="cAMP-binding domain-like"/>
    <property type="match status" value="1"/>
</dbReference>
<dbReference type="Proteomes" id="UP000273270">
    <property type="component" value="Chromosome"/>
</dbReference>
<name>A0A3G6NGI4_CHRCU</name>
<dbReference type="EMBL" id="CP033920">
    <property type="protein sequence ID" value="AZA49889.1"/>
    <property type="molecule type" value="Genomic_DNA"/>
</dbReference>
<sequence>MTCLHKQVNVFFKVPNYTFIERFFYRNLCGCEHLKSSLYLHCITYKSFSVKNKSLEDHLRVLFNFNEIPQDEEWSSLIKNARLQSFKKNEVILKSNLRHSDVLFVAEGILASEFTAGEKTVIGRFFRPGNLCTNFDSLLHQTVSRYQIVSITSCTVISMTASDFREYYNNGISLGKILRNIVLEIIAEDILITDVKLLYGKNEMIEFIRTHYPDIAQKVPFKYIAQFLGITPESYSRILKQSHHNS</sequence>
<gene>
    <name evidence="2" type="ORF">EG346_17685</name>
</gene>
<dbReference type="Pfam" id="PF00027">
    <property type="entry name" value="cNMP_binding"/>
    <property type="match status" value="1"/>
</dbReference>
<organism evidence="2 3">
    <name type="scientific">Chryseobacterium carnipullorum</name>
    <dbReference type="NCBI Taxonomy" id="1124835"/>
    <lineage>
        <taxon>Bacteria</taxon>
        <taxon>Pseudomonadati</taxon>
        <taxon>Bacteroidota</taxon>
        <taxon>Flavobacteriia</taxon>
        <taxon>Flavobacteriales</taxon>
        <taxon>Weeksellaceae</taxon>
        <taxon>Chryseobacterium group</taxon>
        <taxon>Chryseobacterium</taxon>
    </lineage>
</organism>
<dbReference type="KEGG" id="ccau:EG346_17685"/>
<dbReference type="InterPro" id="IPR018490">
    <property type="entry name" value="cNMP-bd_dom_sf"/>
</dbReference>
<feature type="domain" description="Cyclic nucleotide-binding" evidence="1">
    <location>
        <begin position="84"/>
        <end position="168"/>
    </location>
</feature>
<dbReference type="OrthoDB" id="944427at2"/>
<evidence type="ECO:0000259" key="1">
    <source>
        <dbReference type="Pfam" id="PF00027"/>
    </source>
</evidence>
<dbReference type="Gene3D" id="2.60.120.10">
    <property type="entry name" value="Jelly Rolls"/>
    <property type="match status" value="1"/>
</dbReference>
<proteinExistence type="predicted"/>
<accession>A0A3G6NGI4</accession>